<dbReference type="InterPro" id="IPR032675">
    <property type="entry name" value="LRR_dom_sf"/>
</dbReference>
<dbReference type="AlphaFoldDB" id="A0A5K1JTM6"/>
<proteinExistence type="predicted"/>
<organism evidence="1">
    <name type="scientific">Ganoderma boninense</name>
    <dbReference type="NCBI Taxonomy" id="34458"/>
    <lineage>
        <taxon>Eukaryota</taxon>
        <taxon>Fungi</taxon>
        <taxon>Dikarya</taxon>
        <taxon>Basidiomycota</taxon>
        <taxon>Agaricomycotina</taxon>
        <taxon>Agaricomycetes</taxon>
        <taxon>Polyporales</taxon>
        <taxon>Polyporaceae</taxon>
        <taxon>Ganoderma</taxon>
    </lineage>
</organism>
<evidence type="ECO:0000313" key="1">
    <source>
        <dbReference type="EMBL" id="VWO95054.1"/>
    </source>
</evidence>
<accession>A0A5K1JTM6</accession>
<reference evidence="1" key="1">
    <citation type="submission" date="2019-10" db="EMBL/GenBank/DDBJ databases">
        <authorList>
            <person name="Nor Muhammad N."/>
        </authorList>
    </citation>
    <scope>NUCLEOTIDE SEQUENCE</scope>
</reference>
<evidence type="ECO:0008006" key="2">
    <source>
        <dbReference type="Google" id="ProtNLM"/>
    </source>
</evidence>
<sequence length="404" mass="45643">MSTSFLALTGWHDVFHQILNHLDRPKDGYDDDDYNGNIYYTTLHTFQNTLLSLALSCHAFLDPSLDRLWHDLNNIHPLLKLLPNYQNHGSICVQRLRLGDHAILNEDVLRRLANLENLTELTVSILFRDSVALVSAQLNERVGFRNLTTLDLRGQPADVTRFILASPMARLNDVRIRLNDHSADEFLTYIPSICQHLGPHTLTTFQAELGDFVHPPRVLMDLIEPLFHFVNLKRLELFFEEHLPLRDADLERIARTWPQLQALILMQSENTVSDPDTDPGSVERPTLRGLVELARGCPELAQICIPDLDATAACIPDADSVPLLAHGARNLCIQNLIDAEGKEEQLGVAVVLDRVFPRLKLEHCGIEWIPGYGESANPHLEDSENVSLLLRAMQMARRHYPGGV</sequence>
<gene>
    <name evidence="1" type="primary">I1S172</name>
</gene>
<dbReference type="Gene3D" id="3.80.10.10">
    <property type="entry name" value="Ribonuclease Inhibitor"/>
    <property type="match status" value="1"/>
</dbReference>
<name>A0A5K1JTM6_9APHY</name>
<dbReference type="EMBL" id="LR724465">
    <property type="protein sequence ID" value="VWO95054.1"/>
    <property type="molecule type" value="Genomic_DNA"/>
</dbReference>
<protein>
    <recommendedName>
        <fullName evidence="2">F-box domain-containing protein</fullName>
    </recommendedName>
</protein>